<organism evidence="1">
    <name type="scientific">uncultured Caudovirales phage</name>
    <dbReference type="NCBI Taxonomy" id="2100421"/>
    <lineage>
        <taxon>Viruses</taxon>
        <taxon>Duplodnaviria</taxon>
        <taxon>Heunggongvirae</taxon>
        <taxon>Uroviricota</taxon>
        <taxon>Caudoviricetes</taxon>
        <taxon>Peduoviridae</taxon>
        <taxon>Maltschvirus</taxon>
        <taxon>Maltschvirus maltsch</taxon>
    </lineage>
</organism>
<accession>A0A6J5T9E3</accession>
<dbReference type="EMBL" id="LR797823">
    <property type="protein sequence ID" value="CAB4241353.1"/>
    <property type="molecule type" value="Genomic_DNA"/>
</dbReference>
<protein>
    <submittedName>
        <fullName evidence="1">Uncharacterized protein</fullName>
    </submittedName>
</protein>
<reference evidence="1" key="1">
    <citation type="submission" date="2020-05" db="EMBL/GenBank/DDBJ databases">
        <authorList>
            <person name="Chiriac C."/>
            <person name="Salcher M."/>
            <person name="Ghai R."/>
            <person name="Kavagutti S V."/>
        </authorList>
    </citation>
    <scope>NUCLEOTIDE SEQUENCE</scope>
</reference>
<name>A0A6J5T9E3_9CAUD</name>
<gene>
    <name evidence="1" type="ORF">UFOVP67_58</name>
</gene>
<evidence type="ECO:0000313" key="1">
    <source>
        <dbReference type="EMBL" id="CAB4241353.1"/>
    </source>
</evidence>
<sequence length="57" mass="6754">MNKQQLEFLLECMMDYLTVCIFYNYKKDTGHRSSLEDSIETIKKAIADYDKPEEAIE</sequence>
<proteinExistence type="predicted"/>